<proteinExistence type="predicted"/>
<dbReference type="EMBL" id="JAWNGG020000058">
    <property type="protein sequence ID" value="KAK9304940.1"/>
    <property type="molecule type" value="Genomic_DNA"/>
</dbReference>
<accession>A0AAW1A4I7</accession>
<dbReference type="Proteomes" id="UP001432146">
    <property type="component" value="Unassembled WGS sequence"/>
</dbReference>
<evidence type="ECO:0000313" key="2">
    <source>
        <dbReference type="Proteomes" id="UP001432146"/>
    </source>
</evidence>
<reference evidence="1 2" key="1">
    <citation type="submission" date="2024-05" db="EMBL/GenBank/DDBJ databases">
        <title>The nuclear and mitochondrial genome assemblies of Tetragonisca angustula (Apidae: Meliponini), a tiny yet remarkable pollinator in the Neotropics.</title>
        <authorList>
            <person name="Ferrari R."/>
            <person name="Ricardo P.C."/>
            <person name="Dias F.C."/>
            <person name="Araujo N.S."/>
            <person name="Soares D.O."/>
            <person name="Zhou Q.-S."/>
            <person name="Zhu C.-D."/>
            <person name="Coutinho L."/>
            <person name="Airas M.C."/>
            <person name="Batista T.M."/>
        </authorList>
    </citation>
    <scope>NUCLEOTIDE SEQUENCE [LARGE SCALE GENOMIC DNA]</scope>
    <source>
        <strain evidence="1">ASF017062</strain>
        <tissue evidence="1">Abdomen</tissue>
    </source>
</reference>
<organism evidence="1 2">
    <name type="scientific">Tetragonisca angustula</name>
    <dbReference type="NCBI Taxonomy" id="166442"/>
    <lineage>
        <taxon>Eukaryota</taxon>
        <taxon>Metazoa</taxon>
        <taxon>Ecdysozoa</taxon>
        <taxon>Arthropoda</taxon>
        <taxon>Hexapoda</taxon>
        <taxon>Insecta</taxon>
        <taxon>Pterygota</taxon>
        <taxon>Neoptera</taxon>
        <taxon>Endopterygota</taxon>
        <taxon>Hymenoptera</taxon>
        <taxon>Apocrita</taxon>
        <taxon>Aculeata</taxon>
        <taxon>Apoidea</taxon>
        <taxon>Anthophila</taxon>
        <taxon>Apidae</taxon>
        <taxon>Tetragonisca</taxon>
    </lineage>
</organism>
<name>A0AAW1A4I7_9HYME</name>
<gene>
    <name evidence="1" type="ORF">QLX08_003873</name>
</gene>
<dbReference type="AlphaFoldDB" id="A0AAW1A4I7"/>
<evidence type="ECO:0000313" key="1">
    <source>
        <dbReference type="EMBL" id="KAK9304940.1"/>
    </source>
</evidence>
<keyword evidence="2" id="KW-1185">Reference proteome</keyword>
<comment type="caution">
    <text evidence="1">The sequence shown here is derived from an EMBL/GenBank/DDBJ whole genome shotgun (WGS) entry which is preliminary data.</text>
</comment>
<protein>
    <submittedName>
        <fullName evidence="1">Uncharacterized protein</fullName>
    </submittedName>
</protein>
<sequence length="118" mass="12956">MVASVANRSAVSDCEKLTQSACQGVSLKRSWRYGETRTEGIPFVVHLSFLGSVRPMQIQIREHMCPHDTATALRSINAILVSEVFSRGHGERLPTIAINRVKSCVTVEPAFCESNPGQ</sequence>